<reference evidence="5" key="1">
    <citation type="journal article" date="2019" name="Int. J. Syst. Evol. Microbiol.">
        <title>The Global Catalogue of Microorganisms (GCM) 10K type strain sequencing project: providing services to taxonomists for standard genome sequencing and annotation.</title>
        <authorList>
            <consortium name="The Broad Institute Genomics Platform"/>
            <consortium name="The Broad Institute Genome Sequencing Center for Infectious Disease"/>
            <person name="Wu L."/>
            <person name="Ma J."/>
        </authorList>
    </citation>
    <scope>NUCLEOTIDE SEQUENCE [LARGE SCALE GENOMIC DNA]</scope>
    <source>
        <strain evidence="5">KCTC 33575</strain>
    </source>
</reference>
<dbReference type="RefSeq" id="WP_377771974.1">
    <property type="nucleotide sequence ID" value="NZ_JBHUOQ010000001.1"/>
</dbReference>
<name>A0ABW5WWE5_9STAP</name>
<evidence type="ECO:0000313" key="5">
    <source>
        <dbReference type="Proteomes" id="UP001597519"/>
    </source>
</evidence>
<feature type="region of interest" description="Disordered" evidence="1">
    <location>
        <begin position="138"/>
        <end position="172"/>
    </location>
</feature>
<feature type="domain" description="Cytoskeleton protein RodZ-like C-terminal" evidence="3">
    <location>
        <begin position="204"/>
        <end position="259"/>
    </location>
</feature>
<feature type="compositionally biased region" description="Acidic residues" evidence="1">
    <location>
        <begin position="138"/>
        <end position="171"/>
    </location>
</feature>
<dbReference type="SUPFAM" id="SSF47413">
    <property type="entry name" value="lambda repressor-like DNA-binding domains"/>
    <property type="match status" value="1"/>
</dbReference>
<sequence>MKLGPYLRDKREKEGITLKEMQEKSGIRKEIIKTLEKGDFTQLPKPRYAPLLIDKYCKVLRLDSEALIERFSEDFTYERESSNKKRTQTDNEDFQYLKKVFISFFVMILVLFVVWMVLLQIGSEADVFERKPIYETADVEVDEEASEPEEEADAAGEGEEESSEPEPEEEAPQTVIDFAGLNDNVLTYNVTTSEALTLSLDGTNSWVSITDDIGNTYAYEELESGEFEIDSEAGEVYVTLGNAQEFDVSVNGELLENNQTDGSITVYYQFNIETE</sequence>
<dbReference type="EMBL" id="JBHUOQ010000001">
    <property type="protein sequence ID" value="MFD2829719.1"/>
    <property type="molecule type" value="Genomic_DNA"/>
</dbReference>
<dbReference type="PANTHER" id="PTHR34475">
    <property type="match status" value="1"/>
</dbReference>
<keyword evidence="5" id="KW-1185">Reference proteome</keyword>
<dbReference type="Pfam" id="PF13413">
    <property type="entry name" value="HTH_25"/>
    <property type="match status" value="1"/>
</dbReference>
<gene>
    <name evidence="4" type="ORF">ACFSX4_04505</name>
</gene>
<comment type="caution">
    <text evidence="4">The sequence shown here is derived from an EMBL/GenBank/DDBJ whole genome shotgun (WGS) entry which is preliminary data.</text>
</comment>
<protein>
    <submittedName>
        <fullName evidence="4">RodZ domain-containing protein</fullName>
    </submittedName>
</protein>
<dbReference type="PANTHER" id="PTHR34475:SF1">
    <property type="entry name" value="CYTOSKELETON PROTEIN RODZ"/>
    <property type="match status" value="1"/>
</dbReference>
<dbReference type="InterPro" id="IPR025194">
    <property type="entry name" value="RodZ-like_C"/>
</dbReference>
<dbReference type="InterPro" id="IPR010982">
    <property type="entry name" value="Lambda_DNA-bd_dom_sf"/>
</dbReference>
<evidence type="ECO:0000259" key="3">
    <source>
        <dbReference type="Pfam" id="PF13464"/>
    </source>
</evidence>
<dbReference type="Pfam" id="PF13464">
    <property type="entry name" value="RodZ_C"/>
    <property type="match status" value="1"/>
</dbReference>
<evidence type="ECO:0000256" key="2">
    <source>
        <dbReference type="SAM" id="Phobius"/>
    </source>
</evidence>
<evidence type="ECO:0000256" key="1">
    <source>
        <dbReference type="SAM" id="MobiDB-lite"/>
    </source>
</evidence>
<organism evidence="4 5">
    <name type="scientific">Corticicoccus populi</name>
    <dbReference type="NCBI Taxonomy" id="1812821"/>
    <lineage>
        <taxon>Bacteria</taxon>
        <taxon>Bacillati</taxon>
        <taxon>Bacillota</taxon>
        <taxon>Bacilli</taxon>
        <taxon>Bacillales</taxon>
        <taxon>Staphylococcaceae</taxon>
        <taxon>Corticicoccus</taxon>
    </lineage>
</organism>
<keyword evidence="2" id="KW-0812">Transmembrane</keyword>
<dbReference type="InterPro" id="IPR001387">
    <property type="entry name" value="Cro/C1-type_HTH"/>
</dbReference>
<evidence type="ECO:0000313" key="4">
    <source>
        <dbReference type="EMBL" id="MFD2829719.1"/>
    </source>
</evidence>
<keyword evidence="2" id="KW-1133">Transmembrane helix</keyword>
<dbReference type="InterPro" id="IPR050400">
    <property type="entry name" value="Bact_Cytoskel_RodZ"/>
</dbReference>
<feature type="transmembrane region" description="Helical" evidence="2">
    <location>
        <begin position="100"/>
        <end position="121"/>
    </location>
</feature>
<accession>A0ABW5WWE5</accession>
<dbReference type="Gene3D" id="1.10.260.40">
    <property type="entry name" value="lambda repressor-like DNA-binding domains"/>
    <property type="match status" value="1"/>
</dbReference>
<keyword evidence="2" id="KW-0472">Membrane</keyword>
<dbReference type="Proteomes" id="UP001597519">
    <property type="component" value="Unassembled WGS sequence"/>
</dbReference>
<dbReference type="CDD" id="cd00093">
    <property type="entry name" value="HTH_XRE"/>
    <property type="match status" value="1"/>
</dbReference>
<proteinExistence type="predicted"/>